<dbReference type="InterPro" id="IPR032675">
    <property type="entry name" value="LRR_dom_sf"/>
</dbReference>
<dbReference type="OrthoDB" id="2788229at2759"/>
<proteinExistence type="predicted"/>
<organism evidence="1 2">
    <name type="scientific">Daedalea quercina L-15889</name>
    <dbReference type="NCBI Taxonomy" id="1314783"/>
    <lineage>
        <taxon>Eukaryota</taxon>
        <taxon>Fungi</taxon>
        <taxon>Dikarya</taxon>
        <taxon>Basidiomycota</taxon>
        <taxon>Agaricomycotina</taxon>
        <taxon>Agaricomycetes</taxon>
        <taxon>Polyporales</taxon>
        <taxon>Fomitopsis</taxon>
    </lineage>
</organism>
<gene>
    <name evidence="1" type="ORF">DAEQUDRAFT_346994</name>
</gene>
<evidence type="ECO:0000313" key="1">
    <source>
        <dbReference type="EMBL" id="KZT68036.1"/>
    </source>
</evidence>
<dbReference type="SUPFAM" id="SSF52047">
    <property type="entry name" value="RNI-like"/>
    <property type="match status" value="1"/>
</dbReference>
<accession>A0A165PCG1</accession>
<reference evidence="1 2" key="1">
    <citation type="journal article" date="2016" name="Mol. Biol. Evol.">
        <title>Comparative Genomics of Early-Diverging Mushroom-Forming Fungi Provides Insights into the Origins of Lignocellulose Decay Capabilities.</title>
        <authorList>
            <person name="Nagy L.G."/>
            <person name="Riley R."/>
            <person name="Tritt A."/>
            <person name="Adam C."/>
            <person name="Daum C."/>
            <person name="Floudas D."/>
            <person name="Sun H."/>
            <person name="Yadav J.S."/>
            <person name="Pangilinan J."/>
            <person name="Larsson K.H."/>
            <person name="Matsuura K."/>
            <person name="Barry K."/>
            <person name="Labutti K."/>
            <person name="Kuo R."/>
            <person name="Ohm R.A."/>
            <person name="Bhattacharya S.S."/>
            <person name="Shirouzu T."/>
            <person name="Yoshinaga Y."/>
            <person name="Martin F.M."/>
            <person name="Grigoriev I.V."/>
            <person name="Hibbett D.S."/>
        </authorList>
    </citation>
    <scope>NUCLEOTIDE SEQUENCE [LARGE SCALE GENOMIC DNA]</scope>
    <source>
        <strain evidence="1 2">L-15889</strain>
    </source>
</reference>
<dbReference type="SUPFAM" id="SSF81383">
    <property type="entry name" value="F-box domain"/>
    <property type="match status" value="1"/>
</dbReference>
<dbReference type="Gene3D" id="3.80.10.10">
    <property type="entry name" value="Ribonuclease Inhibitor"/>
    <property type="match status" value="1"/>
</dbReference>
<dbReference type="Proteomes" id="UP000076727">
    <property type="component" value="Unassembled WGS sequence"/>
</dbReference>
<dbReference type="InterPro" id="IPR036047">
    <property type="entry name" value="F-box-like_dom_sf"/>
</dbReference>
<sequence length="427" mass="49011">MEEPGFVAPLPAEIHEEILDHLERDTHALKAYALTCRQWTERAQRVLFRTLSINDDAQYGCAKALFETNPRIGQFVRVLTLSKSYAVPAVLDDEWPNLLLLMDHLEELNISRLKLSPIYNIRTADHLRSRFSRIRSLRLLKPHSLDTEDFLHLLAAFHSLSELYLSKETHITPDLYASPVQDLGVPPAQESSLRSLTIHAASSISISSVLFYFHPQTSLRRLQISIDDATPAPEFGDLLRTAAPSVEELVLRLSHHPPLMVALQPPFQQLRRLHLKHVDMEVSLYDEENPTWLLAALKHILHWDRRSLLREIVLSFPMPEGPWTRRVGGYQEPISSELPFPWVQLDITLAKLAEDNARLVFTLNIRDVSRKTRLISLTDPLLGRYRLRESRMERMHPHALKVFVGPRWNPIGRFGGELCDRASAFTT</sequence>
<protein>
    <submittedName>
        <fullName evidence="1">Uncharacterized protein</fullName>
    </submittedName>
</protein>
<dbReference type="EMBL" id="KV429070">
    <property type="protein sequence ID" value="KZT68036.1"/>
    <property type="molecule type" value="Genomic_DNA"/>
</dbReference>
<keyword evidence="2" id="KW-1185">Reference proteome</keyword>
<name>A0A165PCG1_9APHY</name>
<evidence type="ECO:0000313" key="2">
    <source>
        <dbReference type="Proteomes" id="UP000076727"/>
    </source>
</evidence>
<dbReference type="AlphaFoldDB" id="A0A165PCG1"/>